<dbReference type="InterPro" id="IPR003172">
    <property type="entry name" value="ML_dom"/>
</dbReference>
<evidence type="ECO:0000256" key="1">
    <source>
        <dbReference type="SAM" id="SignalP"/>
    </source>
</evidence>
<feature type="signal peptide" evidence="1">
    <location>
        <begin position="1"/>
        <end position="16"/>
    </location>
</feature>
<dbReference type="GO" id="GO:0001530">
    <property type="term" value="F:lipopolysaccharide binding"/>
    <property type="evidence" value="ECO:0007669"/>
    <property type="project" value="InterPro"/>
</dbReference>
<dbReference type="InterPro" id="IPR014756">
    <property type="entry name" value="Ig_E-set"/>
</dbReference>
<dbReference type="InterPro" id="IPR039217">
    <property type="entry name" value="LY96"/>
</dbReference>
<feature type="non-terminal residue" evidence="3">
    <location>
        <position position="1"/>
    </location>
</feature>
<dbReference type="PANTHER" id="PTHR15218">
    <property type="entry name" value="MD-1, MD-2 - RELATED"/>
    <property type="match status" value="1"/>
</dbReference>
<dbReference type="Proteomes" id="UP000570016">
    <property type="component" value="Unassembled WGS sequence"/>
</dbReference>
<dbReference type="GO" id="GO:0032497">
    <property type="term" value="P:detection of lipopolysaccharide"/>
    <property type="evidence" value="ECO:0007669"/>
    <property type="project" value="TreeGrafter"/>
</dbReference>
<gene>
    <name evidence="3" type="primary">Ly96</name>
    <name evidence="3" type="ORF">RHYJUB_R01792</name>
</gene>
<dbReference type="AlphaFoldDB" id="A0A7K6S596"/>
<comment type="caution">
    <text evidence="3">The sequence shown here is derived from an EMBL/GenBank/DDBJ whole genome shotgun (WGS) entry which is preliminary data.</text>
</comment>
<dbReference type="EMBL" id="VZRY01004861">
    <property type="protein sequence ID" value="NWW93473.1"/>
    <property type="molecule type" value="Genomic_DNA"/>
</dbReference>
<dbReference type="GO" id="GO:0031666">
    <property type="term" value="P:positive regulation of lipopolysaccharide-mediated signaling pathway"/>
    <property type="evidence" value="ECO:0007669"/>
    <property type="project" value="TreeGrafter"/>
</dbReference>
<organism evidence="3 4">
    <name type="scientific">Rhynochetos jubatus</name>
    <name type="common">kagu</name>
    <dbReference type="NCBI Taxonomy" id="54386"/>
    <lineage>
        <taxon>Eukaryota</taxon>
        <taxon>Metazoa</taxon>
        <taxon>Chordata</taxon>
        <taxon>Craniata</taxon>
        <taxon>Vertebrata</taxon>
        <taxon>Euteleostomi</taxon>
        <taxon>Archelosauria</taxon>
        <taxon>Archosauria</taxon>
        <taxon>Dinosauria</taxon>
        <taxon>Saurischia</taxon>
        <taxon>Theropoda</taxon>
        <taxon>Coelurosauria</taxon>
        <taxon>Aves</taxon>
        <taxon>Neognathae</taxon>
        <taxon>Neoaves</taxon>
        <taxon>Phaethontimorphae</taxon>
        <taxon>Eurypygiformes</taxon>
        <taxon>Rhynochetidae</taxon>
        <taxon>Rhynochetos</taxon>
    </lineage>
</organism>
<reference evidence="3 4" key="1">
    <citation type="submission" date="2019-09" db="EMBL/GenBank/DDBJ databases">
        <title>Bird 10,000 Genomes (B10K) Project - Family phase.</title>
        <authorList>
            <person name="Zhang G."/>
        </authorList>
    </citation>
    <scope>NUCLEOTIDE SEQUENCE [LARGE SCALE GENOMIC DNA]</scope>
    <source>
        <strain evidence="3">B10K-DU-029-58</strain>
        <tissue evidence="3">Muscle</tissue>
    </source>
</reference>
<accession>A0A7K6S596</accession>
<dbReference type="Pfam" id="PF02221">
    <property type="entry name" value="E1_DerP2_DerF2"/>
    <property type="match status" value="1"/>
</dbReference>
<dbReference type="GO" id="GO:0034142">
    <property type="term" value="P:toll-like receptor 4 signaling pathway"/>
    <property type="evidence" value="ECO:0007669"/>
    <property type="project" value="TreeGrafter"/>
</dbReference>
<dbReference type="Gene3D" id="2.60.40.770">
    <property type="match status" value="1"/>
</dbReference>
<feature type="domain" description="MD-2-related lipid-recognition" evidence="2">
    <location>
        <begin position="40"/>
        <end position="149"/>
    </location>
</feature>
<evidence type="ECO:0000259" key="2">
    <source>
        <dbReference type="Pfam" id="PF02221"/>
    </source>
</evidence>
<sequence length="155" mass="17485">MFGLFFFVLFTPGVSEFLCTSSDLDISYTFCDSTAHAFMFNLTPCSLMNESIWKAALTWIPRSDITFLEVVFNVWYNGDKALHWKEILCSGADDEYSVCGMLKGETIAAEFNIKGVRIKFPKGNYNVILQGFSGDSENNTIVCLNFTMIVKQDAF</sequence>
<dbReference type="GO" id="GO:0001875">
    <property type="term" value="F:lipopolysaccharide immune receptor activity"/>
    <property type="evidence" value="ECO:0007669"/>
    <property type="project" value="TreeGrafter"/>
</dbReference>
<dbReference type="GO" id="GO:0046696">
    <property type="term" value="C:lipopolysaccharide receptor complex"/>
    <property type="evidence" value="ECO:0007669"/>
    <property type="project" value="TreeGrafter"/>
</dbReference>
<keyword evidence="1" id="KW-0732">Signal</keyword>
<dbReference type="PANTHER" id="PTHR15218:SF0">
    <property type="entry name" value="LYMPHOCYTE ANTIGEN 96"/>
    <property type="match status" value="1"/>
</dbReference>
<dbReference type="GO" id="GO:0035662">
    <property type="term" value="F:Toll-like receptor 4 binding"/>
    <property type="evidence" value="ECO:0007669"/>
    <property type="project" value="InterPro"/>
</dbReference>
<dbReference type="SUPFAM" id="SSF81296">
    <property type="entry name" value="E set domains"/>
    <property type="match status" value="1"/>
</dbReference>
<dbReference type="GO" id="GO:0045087">
    <property type="term" value="P:innate immune response"/>
    <property type="evidence" value="ECO:0007669"/>
    <property type="project" value="InterPro"/>
</dbReference>
<proteinExistence type="predicted"/>
<name>A0A7K6S596_9AVES</name>
<feature type="chain" id="PRO_5029479848" evidence="1">
    <location>
        <begin position="17"/>
        <end position="155"/>
    </location>
</feature>
<keyword evidence="4" id="KW-1185">Reference proteome</keyword>
<feature type="non-terminal residue" evidence="3">
    <location>
        <position position="155"/>
    </location>
</feature>
<evidence type="ECO:0000313" key="4">
    <source>
        <dbReference type="Proteomes" id="UP000570016"/>
    </source>
</evidence>
<evidence type="ECO:0000313" key="3">
    <source>
        <dbReference type="EMBL" id="NWW93473.1"/>
    </source>
</evidence>
<dbReference type="OrthoDB" id="9907947at2759"/>
<protein>
    <submittedName>
        <fullName evidence="3">LY96 protein</fullName>
    </submittedName>
</protein>